<reference evidence="2" key="1">
    <citation type="submission" date="2022-11" db="EMBL/GenBank/DDBJ databases">
        <title>Genome Resource of Sclerotinia nivalis Strain SnTB1, a Plant Pathogen Isolated from American Ginseng.</title>
        <authorList>
            <person name="Fan S."/>
        </authorList>
    </citation>
    <scope>NUCLEOTIDE SEQUENCE</scope>
    <source>
        <strain evidence="2">SnTB1</strain>
    </source>
</reference>
<proteinExistence type="predicted"/>
<dbReference type="Pfam" id="PF20150">
    <property type="entry name" value="2EXR"/>
    <property type="match status" value="1"/>
</dbReference>
<dbReference type="PANTHER" id="PTHR35910">
    <property type="entry name" value="2EXR DOMAIN-CONTAINING PROTEIN"/>
    <property type="match status" value="1"/>
</dbReference>
<feature type="domain" description="2EXR" evidence="1">
    <location>
        <begin position="7"/>
        <end position="173"/>
    </location>
</feature>
<dbReference type="PANTHER" id="PTHR35910:SF1">
    <property type="entry name" value="2EXR DOMAIN-CONTAINING PROTEIN"/>
    <property type="match status" value="1"/>
</dbReference>
<comment type="caution">
    <text evidence="2">The sequence shown here is derived from an EMBL/GenBank/DDBJ whole genome shotgun (WGS) entry which is preliminary data.</text>
</comment>
<evidence type="ECO:0000313" key="2">
    <source>
        <dbReference type="EMBL" id="KAJ8059294.1"/>
    </source>
</evidence>
<dbReference type="Proteomes" id="UP001152300">
    <property type="component" value="Unassembled WGS sequence"/>
</dbReference>
<gene>
    <name evidence="2" type="ORF">OCU04_012258</name>
</gene>
<dbReference type="EMBL" id="JAPEIS010000015">
    <property type="protein sequence ID" value="KAJ8059294.1"/>
    <property type="molecule type" value="Genomic_DNA"/>
</dbReference>
<dbReference type="AlphaFoldDB" id="A0A9X0AAJ9"/>
<organism evidence="2 3">
    <name type="scientific">Sclerotinia nivalis</name>
    <dbReference type="NCBI Taxonomy" id="352851"/>
    <lineage>
        <taxon>Eukaryota</taxon>
        <taxon>Fungi</taxon>
        <taxon>Dikarya</taxon>
        <taxon>Ascomycota</taxon>
        <taxon>Pezizomycotina</taxon>
        <taxon>Leotiomycetes</taxon>
        <taxon>Helotiales</taxon>
        <taxon>Sclerotiniaceae</taxon>
        <taxon>Sclerotinia</taxon>
    </lineage>
</organism>
<dbReference type="InterPro" id="IPR045518">
    <property type="entry name" value="2EXR"/>
</dbReference>
<protein>
    <recommendedName>
        <fullName evidence="1">2EXR domain-containing protein</fullName>
    </recommendedName>
</protein>
<keyword evidence="3" id="KW-1185">Reference proteome</keyword>
<name>A0A9X0AAJ9_9HELO</name>
<evidence type="ECO:0000313" key="3">
    <source>
        <dbReference type="Proteomes" id="UP001152300"/>
    </source>
</evidence>
<sequence length="328" mass="37626">MAHTPASFNSLPVEIREEIWKLTLTPRVICLHTHYPVQPLTPIPIKNPLPPSKYHSSFTGRVIDPSNDITEEFFKLDKVIDPNGSPRQIGGILAWQPPLAEAYDDRYKVKYDSTRDQRARSLKNSRGPVALEVCLESRTLALKRYEFGFEMAVDYENEKGTRGVWVDWERDVIVLDLAVWEKMAMAHPYARFDFPLRALPIVAPREMDKIQKLVLSCTNTPRRYRWIWGFYRAAAKSRTSSGPDIGPRRGFIKGFGNLRMLFFCHPPGWHDDGNFDATVVESALRRRTRNGMDEDAWGRAEEEEQAGIRLADVKLGMWKDLCGEMVCG</sequence>
<dbReference type="OrthoDB" id="3513892at2759"/>
<accession>A0A9X0AAJ9</accession>
<evidence type="ECO:0000259" key="1">
    <source>
        <dbReference type="Pfam" id="PF20150"/>
    </source>
</evidence>